<sequence length="245" mass="27851">MKEDIEEPIMDEPVDCNPDIPSDDKFVNRGNAIVSWIDKGLKLLSKEYRWLRILKNLAMMCIIAISVWFFVFPKKFVSHIANLRDAVHNEKLQRSLDVRLDIQEYLDNVIDCTNARSATLFELHNTQVGFGGIPFIFASPSMESLRQDINSFAKNLKDVNLAFIKAAQDAGRTGSSQGYVEDLKDSDKYLYGLLSAPGITYYSMFLVPGDKLPTAFLVVAYDEKPSSFNVEQRTAYAIAEKLRYR</sequence>
<evidence type="ECO:0000256" key="1">
    <source>
        <dbReference type="SAM" id="Phobius"/>
    </source>
</evidence>
<keyword evidence="1" id="KW-0812">Transmembrane</keyword>
<evidence type="ECO:0000313" key="2">
    <source>
        <dbReference type="EMBL" id="DAG00902.1"/>
    </source>
</evidence>
<feature type="transmembrane region" description="Helical" evidence="1">
    <location>
        <begin position="53"/>
        <end position="72"/>
    </location>
</feature>
<proteinExistence type="predicted"/>
<organism evidence="2">
    <name type="scientific">CrAss-like virus sp. ctelJ1</name>
    <dbReference type="NCBI Taxonomy" id="2825838"/>
    <lineage>
        <taxon>Viruses</taxon>
        <taxon>Duplodnaviria</taxon>
        <taxon>Heunggongvirae</taxon>
        <taxon>Uroviricota</taxon>
        <taxon>Caudoviricetes</taxon>
        <taxon>Crassvirales</taxon>
    </lineage>
</organism>
<protein>
    <submittedName>
        <fullName evidence="2">Uncharacterized protein</fullName>
    </submittedName>
</protein>
<dbReference type="EMBL" id="BK016184">
    <property type="protein sequence ID" value="DAG00902.1"/>
    <property type="molecule type" value="Genomic_DNA"/>
</dbReference>
<keyword evidence="1" id="KW-0472">Membrane</keyword>
<name>A0A8S5V2G3_9CAUD</name>
<reference evidence="2" key="1">
    <citation type="journal article" date="2021" name="Proc. Natl. Acad. Sci. U.S.A.">
        <title>A Catalog of Tens of Thousands of Viruses from Human Metagenomes Reveals Hidden Associations with Chronic Diseases.</title>
        <authorList>
            <person name="Tisza M.J."/>
            <person name="Buck C.B."/>
        </authorList>
    </citation>
    <scope>NUCLEOTIDE SEQUENCE</scope>
    <source>
        <strain evidence="2">CtelJ1</strain>
    </source>
</reference>
<keyword evidence="1" id="KW-1133">Transmembrane helix</keyword>
<accession>A0A8S5V2G3</accession>